<feature type="region of interest" description="Disordered" evidence="8">
    <location>
        <begin position="410"/>
        <end position="431"/>
    </location>
</feature>
<keyword evidence="3 7" id="KW-0808">Transferase</keyword>
<keyword evidence="12" id="KW-1185">Reference proteome</keyword>
<dbReference type="InterPro" id="IPR016691">
    <property type="entry name" value="TRMT11"/>
</dbReference>
<evidence type="ECO:0000313" key="11">
    <source>
        <dbReference type="EMBL" id="OQE24641.1"/>
    </source>
</evidence>
<dbReference type="InterPro" id="IPR000241">
    <property type="entry name" value="RlmKL-like_Mtase"/>
</dbReference>
<dbReference type="Proteomes" id="UP000191285">
    <property type="component" value="Unassembled WGS sequence"/>
</dbReference>
<sequence length="457" mass="51533">MEYLVRFAQTHEAFRLPEIRALASLVAVDIEIVSYNDHSPYCIVKLPDNASACAIIQRSILAKDISELWGQGKNYEEVHADVQRRSEHLWANYRDVTFSFSVDAFAGKRSQTEKSKIIESFGYLGFKGRIRMKNPDEQFYVLEEYVSDAETSIIGTKKVSEPRNIYMGRFLTKSDRDIINKHDLKKRRYISTTSMDAELSLVTANMALAAPGKVFYDPFVGTGSFLVAAAHFGALTLGSDIDPRSFRGKDTEREKGEVAVMRNFKQYDMESKMMDLFTSDLTNTPLRNSGILDGITCDPPYGVREGLRVLGTRDGVLKEPVFIDGVAAHSKPDYIPPKRPYGFEALQRDILDFAARTLVTNGRLAMWMPTSDDEATNFPVPMHQNLEIVNVSTQSFNLWSRRLITYRRLPEGETSDTSQGRNIADPQGVSADELNAFRRKFYTRNGPKPKPDASAAQ</sequence>
<evidence type="ECO:0000259" key="9">
    <source>
        <dbReference type="Pfam" id="PF01170"/>
    </source>
</evidence>
<dbReference type="GO" id="GO:0032259">
    <property type="term" value="P:methylation"/>
    <property type="evidence" value="ECO:0007669"/>
    <property type="project" value="UniProtKB-UniRule"/>
</dbReference>
<dbReference type="GO" id="GO:0160102">
    <property type="term" value="F:tRNA (guanine(10)-N2)-methyltransferase activity"/>
    <property type="evidence" value="ECO:0007669"/>
    <property type="project" value="InterPro"/>
</dbReference>
<dbReference type="PANTHER" id="PTHR13370:SF3">
    <property type="entry name" value="TRNA (GUANINE(10)-N2)-METHYLTRANSFERASE HOMOLOG"/>
    <property type="match status" value="1"/>
</dbReference>
<dbReference type="PANTHER" id="PTHR13370">
    <property type="entry name" value="RNA METHYLASE-RELATED"/>
    <property type="match status" value="1"/>
</dbReference>
<keyword evidence="4 7" id="KW-0949">S-adenosyl-L-methionine</keyword>
<evidence type="ECO:0000256" key="8">
    <source>
        <dbReference type="SAM" id="MobiDB-lite"/>
    </source>
</evidence>
<keyword evidence="2 7" id="KW-0489">Methyltransferase</keyword>
<evidence type="ECO:0000256" key="7">
    <source>
        <dbReference type="PROSITE-ProRule" id="PRU00959"/>
    </source>
</evidence>
<evidence type="ECO:0000256" key="2">
    <source>
        <dbReference type="ARBA" id="ARBA00022603"/>
    </source>
</evidence>
<dbReference type="OrthoDB" id="296065at2759"/>
<dbReference type="GO" id="GO:0043527">
    <property type="term" value="C:tRNA methyltransferase complex"/>
    <property type="evidence" value="ECO:0007669"/>
    <property type="project" value="UniProtKB-ARBA"/>
</dbReference>
<dbReference type="EMBL" id="MLKD01000007">
    <property type="protein sequence ID" value="OQE24641.1"/>
    <property type="molecule type" value="Genomic_DNA"/>
</dbReference>
<feature type="domain" description="tRNA (guanine(10)-N(2))-methyltransferase TRMT11 N-terminal" evidence="10">
    <location>
        <begin position="1"/>
        <end position="176"/>
    </location>
</feature>
<evidence type="ECO:0000313" key="12">
    <source>
        <dbReference type="Proteomes" id="UP000191285"/>
    </source>
</evidence>
<keyword evidence="1" id="KW-0963">Cytoplasm</keyword>
<dbReference type="InterPro" id="IPR059073">
    <property type="entry name" value="TRMT11_N"/>
</dbReference>
<protein>
    <submittedName>
        <fullName evidence="11">Uncharacterized protein</fullName>
    </submittedName>
</protein>
<dbReference type="AlphaFoldDB" id="A0A1V6TEI3"/>
<evidence type="ECO:0000256" key="3">
    <source>
        <dbReference type="ARBA" id="ARBA00022679"/>
    </source>
</evidence>
<evidence type="ECO:0000256" key="1">
    <source>
        <dbReference type="ARBA" id="ARBA00022490"/>
    </source>
</evidence>
<organism evidence="11 12">
    <name type="scientific">Penicillium steckii</name>
    <dbReference type="NCBI Taxonomy" id="303698"/>
    <lineage>
        <taxon>Eukaryota</taxon>
        <taxon>Fungi</taxon>
        <taxon>Dikarya</taxon>
        <taxon>Ascomycota</taxon>
        <taxon>Pezizomycotina</taxon>
        <taxon>Eurotiomycetes</taxon>
        <taxon>Eurotiomycetidae</taxon>
        <taxon>Eurotiales</taxon>
        <taxon>Aspergillaceae</taxon>
        <taxon>Penicillium</taxon>
    </lineage>
</organism>
<dbReference type="Pfam" id="PF25904">
    <property type="entry name" value="Tmrp11_N"/>
    <property type="match status" value="1"/>
</dbReference>
<evidence type="ECO:0000256" key="4">
    <source>
        <dbReference type="ARBA" id="ARBA00022691"/>
    </source>
</evidence>
<dbReference type="GO" id="GO:0000049">
    <property type="term" value="F:tRNA binding"/>
    <property type="evidence" value="ECO:0007669"/>
    <property type="project" value="UniProtKB-UniRule"/>
</dbReference>
<keyword evidence="6 7" id="KW-0694">RNA-binding</keyword>
<name>A0A1V6TEI3_9EURO</name>
<dbReference type="PROSITE" id="PS51627">
    <property type="entry name" value="SAM_MT_TRM11"/>
    <property type="match status" value="1"/>
</dbReference>
<dbReference type="Gene3D" id="3.40.50.150">
    <property type="entry name" value="Vaccinia Virus protein VP39"/>
    <property type="match status" value="1"/>
</dbReference>
<dbReference type="InterPro" id="IPR029063">
    <property type="entry name" value="SAM-dependent_MTases_sf"/>
</dbReference>
<feature type="domain" description="Ribosomal RNA large subunit methyltransferase K/L-like methyltransferase" evidence="9">
    <location>
        <begin position="186"/>
        <end position="304"/>
    </location>
</feature>
<evidence type="ECO:0000259" key="10">
    <source>
        <dbReference type="Pfam" id="PF25904"/>
    </source>
</evidence>
<accession>A0A1V6TEI3</accession>
<dbReference type="GO" id="GO:0008033">
    <property type="term" value="P:tRNA processing"/>
    <property type="evidence" value="ECO:0007669"/>
    <property type="project" value="UniProtKB-UniRule"/>
</dbReference>
<comment type="similarity">
    <text evidence="7">Belongs to the class I-like SAM-binding methyltransferase superfamily. TRM11 methyltransferase family.</text>
</comment>
<reference evidence="12" key="1">
    <citation type="journal article" date="2017" name="Nat. Microbiol.">
        <title>Global analysis of biosynthetic gene clusters reveals vast potential of secondary metabolite production in Penicillium species.</title>
        <authorList>
            <person name="Nielsen J.C."/>
            <person name="Grijseels S."/>
            <person name="Prigent S."/>
            <person name="Ji B."/>
            <person name="Dainat J."/>
            <person name="Nielsen K.F."/>
            <person name="Frisvad J.C."/>
            <person name="Workman M."/>
            <person name="Nielsen J."/>
        </authorList>
    </citation>
    <scope>NUCLEOTIDE SEQUENCE [LARGE SCALE GENOMIC DNA]</scope>
    <source>
        <strain evidence="12">IBT 24891</strain>
    </source>
</reference>
<keyword evidence="7" id="KW-0820">tRNA-binding</keyword>
<evidence type="ECO:0000256" key="5">
    <source>
        <dbReference type="ARBA" id="ARBA00022694"/>
    </source>
</evidence>
<keyword evidence="5 7" id="KW-0819">tRNA processing</keyword>
<dbReference type="PIRSF" id="PIRSF017259">
    <property type="entry name" value="tRNA_mtfrase_TRM11"/>
    <property type="match status" value="1"/>
</dbReference>
<evidence type="ECO:0000256" key="6">
    <source>
        <dbReference type="ARBA" id="ARBA00022884"/>
    </source>
</evidence>
<gene>
    <name evidence="11" type="ORF">PENSTE_c007G01040</name>
</gene>
<dbReference type="STRING" id="303698.A0A1V6TEI3"/>
<comment type="caution">
    <text evidence="11">The sequence shown here is derived from an EMBL/GenBank/DDBJ whole genome shotgun (WGS) entry which is preliminary data.</text>
</comment>
<dbReference type="SUPFAM" id="SSF53335">
    <property type="entry name" value="S-adenosyl-L-methionine-dependent methyltransferases"/>
    <property type="match status" value="1"/>
</dbReference>
<proteinExistence type="inferred from homology"/>
<dbReference type="Pfam" id="PF01170">
    <property type="entry name" value="UPF0020"/>
    <property type="match status" value="1"/>
</dbReference>
<dbReference type="GO" id="GO:0005737">
    <property type="term" value="C:cytoplasm"/>
    <property type="evidence" value="ECO:0007669"/>
    <property type="project" value="TreeGrafter"/>
</dbReference>